<name>A0A7R9TR63_9VIRI</name>
<evidence type="ECO:0008006" key="4">
    <source>
        <dbReference type="Google" id="ProtNLM"/>
    </source>
</evidence>
<dbReference type="EMBL" id="HBDZ01010065">
    <property type="protein sequence ID" value="CAD8242556.1"/>
    <property type="molecule type" value="Transcribed_RNA"/>
</dbReference>
<feature type="transmembrane region" description="Helical" evidence="2">
    <location>
        <begin position="38"/>
        <end position="56"/>
    </location>
</feature>
<dbReference type="Pfam" id="PF13301">
    <property type="entry name" value="DUF4079"/>
    <property type="match status" value="1"/>
</dbReference>
<accession>A0A7R9TR63</accession>
<dbReference type="InterPro" id="IPR025067">
    <property type="entry name" value="DUF4079"/>
</dbReference>
<organism evidence="3">
    <name type="scientific">Prasinoderma coloniale</name>
    <dbReference type="NCBI Taxonomy" id="156133"/>
    <lineage>
        <taxon>Eukaryota</taxon>
        <taxon>Viridiplantae</taxon>
        <taxon>Prasinodermophyta</taxon>
        <taxon>Prasinodermophyceae</taxon>
        <taxon>Prasinodermales</taxon>
        <taxon>Prasinodermaceae</taxon>
        <taxon>Prasinoderma</taxon>
    </lineage>
</organism>
<evidence type="ECO:0000256" key="1">
    <source>
        <dbReference type="SAM" id="Coils"/>
    </source>
</evidence>
<sequence length="211" mass="22654">MGAAAMSLAMVDMFAGADVAHAAGREDYGILAGRSVALVHPIGLAAALGLTLWAGYTGLQWRSLRTLGDDIKAVKAKMPEDEESAEYKSLSKEMDELKAKRKELSSGNFRDRHFNAGSILLGGGVLLGIEGAMNTYMRVGKLFPGPHLFAGASIVILWALAAALTPAMQRGNDNARSAHIALNSINVGLFLWQVPTGWEIVLKVFQFTEWP</sequence>
<keyword evidence="2" id="KW-1133">Transmembrane helix</keyword>
<proteinExistence type="predicted"/>
<feature type="transmembrane region" description="Helical" evidence="2">
    <location>
        <begin position="148"/>
        <end position="167"/>
    </location>
</feature>
<protein>
    <recommendedName>
        <fullName evidence="4">DUF4079 domain-containing protein</fullName>
    </recommendedName>
</protein>
<dbReference type="GO" id="GO:0009534">
    <property type="term" value="C:chloroplast thylakoid"/>
    <property type="evidence" value="ECO:0007669"/>
    <property type="project" value="TreeGrafter"/>
</dbReference>
<feature type="transmembrane region" description="Helical" evidence="2">
    <location>
        <begin position="114"/>
        <end position="136"/>
    </location>
</feature>
<keyword evidence="1" id="KW-0175">Coiled coil</keyword>
<reference evidence="3" key="1">
    <citation type="submission" date="2021-01" db="EMBL/GenBank/DDBJ databases">
        <authorList>
            <person name="Corre E."/>
            <person name="Pelletier E."/>
            <person name="Niang G."/>
            <person name="Scheremetjew M."/>
            <person name="Finn R."/>
            <person name="Kale V."/>
            <person name="Holt S."/>
            <person name="Cochrane G."/>
            <person name="Meng A."/>
            <person name="Brown T."/>
            <person name="Cohen L."/>
        </authorList>
    </citation>
    <scope>NUCLEOTIDE SEQUENCE</scope>
    <source>
        <strain evidence="3">CCMP1413</strain>
    </source>
</reference>
<evidence type="ECO:0000313" key="3">
    <source>
        <dbReference type="EMBL" id="CAD8242556.1"/>
    </source>
</evidence>
<keyword evidence="2" id="KW-0812">Transmembrane</keyword>
<gene>
    <name evidence="3" type="ORF">PCOL08062_LOCUS7682</name>
</gene>
<dbReference type="AlphaFoldDB" id="A0A7R9TR63"/>
<feature type="coiled-coil region" evidence="1">
    <location>
        <begin position="80"/>
        <end position="107"/>
    </location>
</feature>
<evidence type="ECO:0000256" key="2">
    <source>
        <dbReference type="SAM" id="Phobius"/>
    </source>
</evidence>
<keyword evidence="2" id="KW-0472">Membrane</keyword>
<dbReference type="PANTHER" id="PTHR34679:SF2">
    <property type="entry name" value="OS02G0122500 PROTEIN"/>
    <property type="match status" value="1"/>
</dbReference>
<dbReference type="PANTHER" id="PTHR34679">
    <property type="match status" value="1"/>
</dbReference>